<dbReference type="Pfam" id="PF01044">
    <property type="entry name" value="Vinculin"/>
    <property type="match status" value="2"/>
</dbReference>
<protein>
    <recommendedName>
        <fullName evidence="5">Vinculin</fullName>
    </recommendedName>
</protein>
<feature type="region of interest" description="Disordered" evidence="14">
    <location>
        <begin position="1020"/>
        <end position="1049"/>
    </location>
</feature>
<dbReference type="PRINTS" id="PR00806">
    <property type="entry name" value="VINCULIN"/>
</dbReference>
<gene>
    <name evidence="15" type="ORF">LSAA_7248</name>
</gene>
<keyword evidence="6" id="KW-1003">Cell membrane</keyword>
<keyword evidence="16" id="KW-1185">Reference proteome</keyword>
<dbReference type="SUPFAM" id="SSF47220">
    <property type="entry name" value="alpha-catenin/vinculin-like"/>
    <property type="match status" value="6"/>
</dbReference>
<sequence length="1452" mass="161708">MKGVIKQSKGAVVVCEWWWRFQVANLKCMLRCLFFTQKTIESILDPVAQQVSRLVIIHEEGEAGHEMPDLVRPVQAVSKAVHNLVKVGREMVISSDDAILKQDMPQALSKVENAAHLLEDAASISQLDPLSKLARSKLIEGSRLILQGTSNVLMVFDESEVRKIVRECKKVLDYLSVAEVIESMEDLVQFVKDLSPCLSKVTFDVEKRIEDLTHQVHRECLSKCVEQVKTLAPILICSMKIFIQILVNGGKGTDEAGENRNYLAGRMSEEVSEIVRVLQLTTYDEDEWDSDNLTVMRKTQAAIESKIQNSRDWIRDPSSSGGGSSSSSLGEKSSKLILELANKIADRSLPGDAEHIRKLSGDIRSMTDSLSELRTSGEGGTLQAEILARNIDSRLNELSTTISQAINRVEKSGIQQPAPTISGKLEQARRWLEQPGVDDRGLGQHAINLILDEARKIAELLPPNQRDSVRSLCIETEDDIRDLKDLCTSGYAGSSRAQNLARQIATRLDAIKDAILSVLVERVVKDFMDVGYPLKKLTDCVQNPVGASLDRDRIFIEKSDKLSLSSDNIGRTAKMVALGNDSGNKKLAEGLLAAASQVESLTPQLINAGRICMVYPENAAAKEHFENLRKQYIETNDRARALCDDAVDSRDFVAKSLSAMEADARRCETCVRDSNSLGLVEEAMNIARLANRVFQVAHQEAENSEEPAFISTLNISAEKLQSRLQIMLQSAKALALNLTNESAIKDWRKQSQALLESVKGVQGAISYSDSHSLPTYPNMSGLHIKGGEARDSFVTPSYPQRAPPVLTSPFRDQKRAHLEKKQPDFTDEELSDIFQINFNEIFGSPDAAIAQSSPYKGITLPDKGRARNSKEFESIPSPPTQFDDNYQLLNDETDSKRIKASILEKANRPVVPKSESADKLIEKFIRETEFDKTQKELSKLPPPAPPPLPSFKSNPKKALGPSERKNHFLFLILTQNRETPPCRPPIIDRALSDDNFHGELTHEITREHHSVKDLVKMIEKNTKSENARKKDYSRAAPSPSNETPQGRAASIKKIYNWRNDDYFKHKHRNIMEGDGDDECLMEQATVVDDPRVKLELDLMSMFPSTRKNVEVPDIIVSHDKDLSLPPPPSPPSLAQMDMEISSLQNQFEMDLNTLLSDSKKRSTLKSKGRQQDDRNNLLRVDGNNNQHTTTLSDDEGTYAALSVVFQDTSQSESDPNAPPRPPLPSDDDYYNGHHLNGTQNRPVNFDTTDDESEDFFLSAPTPSQGPIMLAAHDLHQEVRQWSSKDNDIIAAAKKMAHLMAKLSQLVGEDSGSKRELITCAKSIAEASDDVTRIAKELAKECTDKRMRTNLLQVCERIPTIATQLKILSTVKATMLGVQSNRGTCEDMEATEMLVGNAQNLMQSVKHTVTVAEAASIKIRTDAGIRLKWVRKQPGINTNEYNFSHIPHHTIII</sequence>
<evidence type="ECO:0000256" key="7">
    <source>
        <dbReference type="ARBA" id="ARBA00022490"/>
    </source>
</evidence>
<evidence type="ECO:0000256" key="13">
    <source>
        <dbReference type="ARBA" id="ARBA00023212"/>
    </source>
</evidence>
<keyword evidence="11" id="KW-0472">Membrane</keyword>
<evidence type="ECO:0000256" key="10">
    <source>
        <dbReference type="ARBA" id="ARBA00022949"/>
    </source>
</evidence>
<evidence type="ECO:0000256" key="5">
    <source>
        <dbReference type="ARBA" id="ARBA00014125"/>
    </source>
</evidence>
<organism evidence="15 16">
    <name type="scientific">Lepeophtheirus salmonis</name>
    <name type="common">Salmon louse</name>
    <name type="synonym">Caligus salmonis</name>
    <dbReference type="NCBI Taxonomy" id="72036"/>
    <lineage>
        <taxon>Eukaryota</taxon>
        <taxon>Metazoa</taxon>
        <taxon>Ecdysozoa</taxon>
        <taxon>Arthropoda</taxon>
        <taxon>Crustacea</taxon>
        <taxon>Multicrustacea</taxon>
        <taxon>Hexanauplia</taxon>
        <taxon>Copepoda</taxon>
        <taxon>Siphonostomatoida</taxon>
        <taxon>Caligidae</taxon>
        <taxon>Lepeophtheirus</taxon>
    </lineage>
</organism>
<dbReference type="GO" id="GO:0005912">
    <property type="term" value="C:adherens junction"/>
    <property type="evidence" value="ECO:0007669"/>
    <property type="project" value="UniProtKB-SubCell"/>
</dbReference>
<proteinExistence type="inferred from homology"/>
<evidence type="ECO:0000256" key="11">
    <source>
        <dbReference type="ARBA" id="ARBA00023136"/>
    </source>
</evidence>
<feature type="region of interest" description="Disordered" evidence="14">
    <location>
        <begin position="1207"/>
        <end position="1252"/>
    </location>
</feature>
<dbReference type="Proteomes" id="UP000675881">
    <property type="component" value="Chromosome 3"/>
</dbReference>
<feature type="region of interest" description="Disordered" evidence="14">
    <location>
        <begin position="1158"/>
        <end position="1195"/>
    </location>
</feature>
<feature type="region of interest" description="Disordered" evidence="14">
    <location>
        <begin position="932"/>
        <end position="959"/>
    </location>
</feature>
<evidence type="ECO:0000313" key="15">
    <source>
        <dbReference type="EMBL" id="CAF2900093.1"/>
    </source>
</evidence>
<evidence type="ECO:0000256" key="12">
    <source>
        <dbReference type="ARBA" id="ARBA00023203"/>
    </source>
</evidence>
<evidence type="ECO:0000256" key="2">
    <source>
        <dbReference type="ARBA" id="ARBA00004413"/>
    </source>
</evidence>
<evidence type="ECO:0000256" key="6">
    <source>
        <dbReference type="ARBA" id="ARBA00022475"/>
    </source>
</evidence>
<accession>A0A7R8H6N0</accession>
<keyword evidence="10" id="KW-0965">Cell junction</keyword>
<dbReference type="InterPro" id="IPR017997">
    <property type="entry name" value="Vinculin"/>
</dbReference>
<evidence type="ECO:0000313" key="16">
    <source>
        <dbReference type="Proteomes" id="UP000675881"/>
    </source>
</evidence>
<keyword evidence="13" id="KW-0206">Cytoskeleton</keyword>
<dbReference type="FunFam" id="1.20.120.230:FF:000010">
    <property type="entry name" value="Vinculin a"/>
    <property type="match status" value="1"/>
</dbReference>
<keyword evidence="9" id="KW-0130">Cell adhesion</keyword>
<dbReference type="Gene3D" id="1.20.120.810">
    <property type="entry name" value="Vinculin, Vh2 four-helix bundle"/>
    <property type="match status" value="2"/>
</dbReference>
<dbReference type="GO" id="GO:0007155">
    <property type="term" value="P:cell adhesion"/>
    <property type="evidence" value="ECO:0007669"/>
    <property type="project" value="UniProtKB-KW"/>
</dbReference>
<evidence type="ECO:0000256" key="9">
    <source>
        <dbReference type="ARBA" id="ARBA00022889"/>
    </source>
</evidence>
<reference evidence="15" key="1">
    <citation type="submission" date="2021-02" db="EMBL/GenBank/DDBJ databases">
        <authorList>
            <person name="Bekaert M."/>
        </authorList>
    </citation>
    <scope>NUCLEOTIDE SEQUENCE</scope>
    <source>
        <strain evidence="15">IoA-00</strain>
    </source>
</reference>
<comment type="similarity">
    <text evidence="4">Belongs to the vinculin/alpha-catenin family.</text>
</comment>
<dbReference type="GO" id="GO:0005886">
    <property type="term" value="C:plasma membrane"/>
    <property type="evidence" value="ECO:0007669"/>
    <property type="project" value="UniProtKB-SubCell"/>
</dbReference>
<dbReference type="Gene3D" id="1.20.120.230">
    <property type="entry name" value="Alpha-catenin/vinculin-like"/>
    <property type="match status" value="4"/>
</dbReference>
<comment type="subcellular location">
    <subcellularLocation>
        <location evidence="3">Cell junction</location>
        <location evidence="3">Adherens junction</location>
    </subcellularLocation>
    <subcellularLocation>
        <location evidence="2">Cell membrane</location>
        <topology evidence="2">Peripheral membrane protein</topology>
        <orientation evidence="2">Cytoplasmic side</orientation>
    </subcellularLocation>
    <subcellularLocation>
        <location evidence="1">Cytoplasm</location>
        <location evidence="1">Cytoskeleton</location>
    </subcellularLocation>
</comment>
<dbReference type="GO" id="GO:0051015">
    <property type="term" value="F:actin filament binding"/>
    <property type="evidence" value="ECO:0007669"/>
    <property type="project" value="InterPro"/>
</dbReference>
<dbReference type="EMBL" id="HG994582">
    <property type="protein sequence ID" value="CAF2900093.1"/>
    <property type="molecule type" value="Genomic_DNA"/>
</dbReference>
<evidence type="ECO:0000256" key="1">
    <source>
        <dbReference type="ARBA" id="ARBA00004245"/>
    </source>
</evidence>
<dbReference type="GO" id="GO:0005856">
    <property type="term" value="C:cytoskeleton"/>
    <property type="evidence" value="ECO:0007669"/>
    <property type="project" value="UniProtKB-SubCell"/>
</dbReference>
<evidence type="ECO:0000256" key="14">
    <source>
        <dbReference type="SAM" id="MobiDB-lite"/>
    </source>
</evidence>
<evidence type="ECO:0000256" key="3">
    <source>
        <dbReference type="ARBA" id="ARBA00004536"/>
    </source>
</evidence>
<evidence type="ECO:0000256" key="8">
    <source>
        <dbReference type="ARBA" id="ARBA00022737"/>
    </source>
</evidence>
<dbReference type="InterPro" id="IPR006077">
    <property type="entry name" value="Vinculin/catenin"/>
</dbReference>
<evidence type="ECO:0000256" key="4">
    <source>
        <dbReference type="ARBA" id="ARBA00008376"/>
    </source>
</evidence>
<feature type="region of interest" description="Disordered" evidence="14">
    <location>
        <begin position="308"/>
        <end position="330"/>
    </location>
</feature>
<feature type="compositionally biased region" description="Polar residues" evidence="14">
    <location>
        <begin position="1182"/>
        <end position="1191"/>
    </location>
</feature>
<dbReference type="OrthoDB" id="29742at2759"/>
<dbReference type="InterPro" id="IPR036723">
    <property type="entry name" value="Alpha-catenin/vinculin-like_sf"/>
</dbReference>
<feature type="compositionally biased region" description="Pro residues" evidence="14">
    <location>
        <begin position="940"/>
        <end position="949"/>
    </location>
</feature>
<keyword evidence="12" id="KW-0009">Actin-binding</keyword>
<keyword evidence="7" id="KW-0963">Cytoplasm</keyword>
<name>A0A7R8H6N0_LEPSM</name>
<feature type="compositionally biased region" description="Basic and acidic residues" evidence="14">
    <location>
        <begin position="1020"/>
        <end position="1033"/>
    </location>
</feature>
<dbReference type="PANTHER" id="PTHR46180">
    <property type="entry name" value="VINCULIN"/>
    <property type="match status" value="1"/>
</dbReference>
<keyword evidence="8" id="KW-0677">Repeat</keyword>